<name>A0A917V9X6_9ACTN</name>
<evidence type="ECO:0000313" key="1">
    <source>
        <dbReference type="EMBL" id="GGK54227.1"/>
    </source>
</evidence>
<gene>
    <name evidence="1" type="ORF">GCM10010094_13390</name>
</gene>
<reference evidence="1" key="2">
    <citation type="submission" date="2020-09" db="EMBL/GenBank/DDBJ databases">
        <authorList>
            <person name="Sun Q."/>
            <person name="Ohkuma M."/>
        </authorList>
    </citation>
    <scope>NUCLEOTIDE SEQUENCE</scope>
    <source>
        <strain evidence="1">JCM 3035</strain>
    </source>
</reference>
<evidence type="ECO:0000313" key="2">
    <source>
        <dbReference type="Proteomes" id="UP000637788"/>
    </source>
</evidence>
<organism evidence="1 2">
    <name type="scientific">Streptomyces flaveus</name>
    <dbReference type="NCBI Taxonomy" id="66370"/>
    <lineage>
        <taxon>Bacteria</taxon>
        <taxon>Bacillati</taxon>
        <taxon>Actinomycetota</taxon>
        <taxon>Actinomycetes</taxon>
        <taxon>Kitasatosporales</taxon>
        <taxon>Streptomycetaceae</taxon>
        <taxon>Streptomyces</taxon>
        <taxon>Streptomyces aurantiacus group</taxon>
    </lineage>
</organism>
<sequence length="47" mass="5105">MVAGVEVKAAATVKDSDFAGGVVINLGKRSYTYEDRLHVLPLGTLWR</sequence>
<dbReference type="AlphaFoldDB" id="A0A917V9X6"/>
<dbReference type="EMBL" id="BMPQ01000002">
    <property type="protein sequence ID" value="GGK54227.1"/>
    <property type="molecule type" value="Genomic_DNA"/>
</dbReference>
<proteinExistence type="predicted"/>
<keyword evidence="2" id="KW-1185">Reference proteome</keyword>
<dbReference type="Proteomes" id="UP000637788">
    <property type="component" value="Unassembled WGS sequence"/>
</dbReference>
<reference evidence="1" key="1">
    <citation type="journal article" date="2014" name="Int. J. Syst. Evol. Microbiol.">
        <title>Complete genome sequence of Corynebacterium casei LMG S-19264T (=DSM 44701T), isolated from a smear-ripened cheese.</title>
        <authorList>
            <consortium name="US DOE Joint Genome Institute (JGI-PGF)"/>
            <person name="Walter F."/>
            <person name="Albersmeier A."/>
            <person name="Kalinowski J."/>
            <person name="Ruckert C."/>
        </authorList>
    </citation>
    <scope>NUCLEOTIDE SEQUENCE</scope>
    <source>
        <strain evidence="1">JCM 3035</strain>
    </source>
</reference>
<protein>
    <submittedName>
        <fullName evidence="1">Uncharacterized protein</fullName>
    </submittedName>
</protein>
<comment type="caution">
    <text evidence="1">The sequence shown here is derived from an EMBL/GenBank/DDBJ whole genome shotgun (WGS) entry which is preliminary data.</text>
</comment>
<accession>A0A917V9X6</accession>